<organism evidence="7 8">
    <name type="scientific">Ephemerocybe angulata</name>
    <dbReference type="NCBI Taxonomy" id="980116"/>
    <lineage>
        <taxon>Eukaryota</taxon>
        <taxon>Fungi</taxon>
        <taxon>Dikarya</taxon>
        <taxon>Basidiomycota</taxon>
        <taxon>Agaricomycotina</taxon>
        <taxon>Agaricomycetes</taxon>
        <taxon>Agaricomycetidae</taxon>
        <taxon>Agaricales</taxon>
        <taxon>Agaricineae</taxon>
        <taxon>Psathyrellaceae</taxon>
        <taxon>Ephemerocybe</taxon>
    </lineage>
</organism>
<dbReference type="Pfam" id="PF00043">
    <property type="entry name" value="GST_C"/>
    <property type="match status" value="1"/>
</dbReference>
<feature type="domain" description="GST N-terminal" evidence="5">
    <location>
        <begin position="1"/>
        <end position="82"/>
    </location>
</feature>
<name>A0A8H6HJ66_9AGAR</name>
<reference evidence="7 8" key="1">
    <citation type="submission" date="2020-07" db="EMBL/GenBank/DDBJ databases">
        <title>Comparative genomics of pyrophilous fungi reveals a link between fire events and developmental genes.</title>
        <authorList>
            <consortium name="DOE Joint Genome Institute"/>
            <person name="Steindorff A.S."/>
            <person name="Carver A."/>
            <person name="Calhoun S."/>
            <person name="Stillman K."/>
            <person name="Liu H."/>
            <person name="Lipzen A."/>
            <person name="Pangilinan J."/>
            <person name="Labutti K."/>
            <person name="Bruns T.D."/>
            <person name="Grigoriev I.V."/>
        </authorList>
    </citation>
    <scope>NUCLEOTIDE SEQUENCE [LARGE SCALE GENOMIC DNA]</scope>
    <source>
        <strain evidence="7 8">CBS 144469</strain>
    </source>
</reference>
<dbReference type="SUPFAM" id="SSF47616">
    <property type="entry name" value="GST C-terminal domain-like"/>
    <property type="match status" value="1"/>
</dbReference>
<dbReference type="FunFam" id="1.20.1050.10:FF:000004">
    <property type="entry name" value="Glutathione S-transferase F2"/>
    <property type="match status" value="1"/>
</dbReference>
<dbReference type="PROSITE" id="PS50404">
    <property type="entry name" value="GST_NTER"/>
    <property type="match status" value="1"/>
</dbReference>
<dbReference type="PANTHER" id="PTHR43900:SF3">
    <property type="entry name" value="GLUTATHIONE S-TRANSFERASE RHO"/>
    <property type="match status" value="1"/>
</dbReference>
<dbReference type="GO" id="GO:0004364">
    <property type="term" value="F:glutathione transferase activity"/>
    <property type="evidence" value="ECO:0007669"/>
    <property type="project" value="UniProtKB-EC"/>
</dbReference>
<dbReference type="InterPro" id="IPR004046">
    <property type="entry name" value="GST_C"/>
</dbReference>
<sequence length="216" mass="24103">MVLTLFGSPLSGCTRRVAIVLYEKQVPFTLVEVNLAKGEHFSPDHVEKQPFAKVPYIDDDGFILYESRAICRYIEKKYPDQGTKGLIPTDPKAEALFEQAASIELSNFNPYATGAAYEVLIKPRFTGQPSDPQVVASLFANLEKNLDVYEKILSKQKYLSGDAITLADLFHIPPAVALPAAGSTAMETRPNVARWVKDLTERPSWKKVLEEFRPKA</sequence>
<dbReference type="FunFam" id="3.40.30.10:FF:000016">
    <property type="entry name" value="Glutathione S-transferase F2"/>
    <property type="match status" value="1"/>
</dbReference>
<dbReference type="SFLD" id="SFLDS00019">
    <property type="entry name" value="Glutathione_Transferase_(cytos"/>
    <property type="match status" value="1"/>
</dbReference>
<gene>
    <name evidence="7" type="ORF">DFP72DRAFT_973348</name>
</gene>
<evidence type="ECO:0000256" key="2">
    <source>
        <dbReference type="ARBA" id="ARBA00012452"/>
    </source>
</evidence>
<dbReference type="GO" id="GO:0005737">
    <property type="term" value="C:cytoplasm"/>
    <property type="evidence" value="ECO:0007669"/>
    <property type="project" value="TreeGrafter"/>
</dbReference>
<evidence type="ECO:0000313" key="8">
    <source>
        <dbReference type="Proteomes" id="UP000521943"/>
    </source>
</evidence>
<evidence type="ECO:0000259" key="6">
    <source>
        <dbReference type="PROSITE" id="PS50405"/>
    </source>
</evidence>
<dbReference type="Gene3D" id="1.20.1050.10">
    <property type="match status" value="1"/>
</dbReference>
<evidence type="ECO:0000256" key="4">
    <source>
        <dbReference type="ARBA" id="ARBA00047960"/>
    </source>
</evidence>
<keyword evidence="3 7" id="KW-0808">Transferase</keyword>
<dbReference type="AlphaFoldDB" id="A0A8H6HJ66"/>
<dbReference type="OrthoDB" id="249703at2759"/>
<proteinExistence type="inferred from homology"/>
<dbReference type="SFLD" id="SFLDG01154">
    <property type="entry name" value="Main.5:_Phi-like"/>
    <property type="match status" value="1"/>
</dbReference>
<evidence type="ECO:0000259" key="5">
    <source>
        <dbReference type="PROSITE" id="PS50404"/>
    </source>
</evidence>
<dbReference type="PROSITE" id="PS50405">
    <property type="entry name" value="GST_CTER"/>
    <property type="match status" value="1"/>
</dbReference>
<dbReference type="InterPro" id="IPR036282">
    <property type="entry name" value="Glutathione-S-Trfase_C_sf"/>
</dbReference>
<dbReference type="Gene3D" id="3.40.30.10">
    <property type="entry name" value="Glutaredoxin"/>
    <property type="match status" value="1"/>
</dbReference>
<dbReference type="GO" id="GO:0009636">
    <property type="term" value="P:response to toxic substance"/>
    <property type="evidence" value="ECO:0007669"/>
    <property type="project" value="UniProtKB-ARBA"/>
</dbReference>
<comment type="catalytic activity">
    <reaction evidence="4">
        <text>RX + glutathione = an S-substituted glutathione + a halide anion + H(+)</text>
        <dbReference type="Rhea" id="RHEA:16437"/>
        <dbReference type="ChEBI" id="CHEBI:15378"/>
        <dbReference type="ChEBI" id="CHEBI:16042"/>
        <dbReference type="ChEBI" id="CHEBI:17792"/>
        <dbReference type="ChEBI" id="CHEBI:57925"/>
        <dbReference type="ChEBI" id="CHEBI:90779"/>
        <dbReference type="EC" id="2.5.1.18"/>
    </reaction>
</comment>
<dbReference type="CDD" id="cd03053">
    <property type="entry name" value="GST_N_Phi"/>
    <property type="match status" value="1"/>
</dbReference>
<dbReference type="EC" id="2.5.1.18" evidence="2"/>
<dbReference type="InterPro" id="IPR036249">
    <property type="entry name" value="Thioredoxin-like_sf"/>
</dbReference>
<dbReference type="Proteomes" id="UP000521943">
    <property type="component" value="Unassembled WGS sequence"/>
</dbReference>
<dbReference type="Pfam" id="PF13417">
    <property type="entry name" value="GST_N_3"/>
    <property type="match status" value="1"/>
</dbReference>
<dbReference type="PANTHER" id="PTHR43900">
    <property type="entry name" value="GLUTATHIONE S-TRANSFERASE RHO"/>
    <property type="match status" value="1"/>
</dbReference>
<dbReference type="InterPro" id="IPR010987">
    <property type="entry name" value="Glutathione-S-Trfase_C-like"/>
</dbReference>
<feature type="domain" description="GST C-terminal" evidence="6">
    <location>
        <begin position="90"/>
        <end position="216"/>
    </location>
</feature>
<evidence type="ECO:0000313" key="7">
    <source>
        <dbReference type="EMBL" id="KAF6746701.1"/>
    </source>
</evidence>
<comment type="caution">
    <text evidence="7">The sequence shown here is derived from an EMBL/GenBank/DDBJ whole genome shotgun (WGS) entry which is preliminary data.</text>
</comment>
<dbReference type="GO" id="GO:0043295">
    <property type="term" value="F:glutathione binding"/>
    <property type="evidence" value="ECO:0007669"/>
    <property type="project" value="TreeGrafter"/>
</dbReference>
<evidence type="ECO:0000256" key="3">
    <source>
        <dbReference type="ARBA" id="ARBA00022679"/>
    </source>
</evidence>
<dbReference type="EMBL" id="JACGCI010000090">
    <property type="protein sequence ID" value="KAF6746701.1"/>
    <property type="molecule type" value="Genomic_DNA"/>
</dbReference>
<dbReference type="InterPro" id="IPR004045">
    <property type="entry name" value="Glutathione_S-Trfase_N"/>
</dbReference>
<comment type="similarity">
    <text evidence="1">Belongs to the GST superfamily. Phi family.</text>
</comment>
<dbReference type="GO" id="GO:0006749">
    <property type="term" value="P:glutathione metabolic process"/>
    <property type="evidence" value="ECO:0007669"/>
    <property type="project" value="TreeGrafter"/>
</dbReference>
<keyword evidence="8" id="KW-1185">Reference proteome</keyword>
<dbReference type="SUPFAM" id="SSF52833">
    <property type="entry name" value="Thioredoxin-like"/>
    <property type="match status" value="1"/>
</dbReference>
<evidence type="ECO:0000256" key="1">
    <source>
        <dbReference type="ARBA" id="ARBA00010128"/>
    </source>
</evidence>
<protein>
    <recommendedName>
        <fullName evidence="2">glutathione transferase</fullName>
        <ecNumber evidence="2">2.5.1.18</ecNumber>
    </recommendedName>
</protein>
<accession>A0A8H6HJ66</accession>
<dbReference type="SFLD" id="SFLDG00358">
    <property type="entry name" value="Main_(cytGST)"/>
    <property type="match status" value="1"/>
</dbReference>
<dbReference type="InterPro" id="IPR040079">
    <property type="entry name" value="Glutathione_S-Trfase"/>
</dbReference>